<evidence type="ECO:0000313" key="2">
    <source>
        <dbReference type="Proteomes" id="UP000265520"/>
    </source>
</evidence>
<comment type="caution">
    <text evidence="1">The sequence shown here is derived from an EMBL/GenBank/DDBJ whole genome shotgun (WGS) entry which is preliminary data.</text>
</comment>
<sequence length="95" mass="10684">GSVFLNSSNTMEDFSRLATKYQNILRFQKNFLCLVNIHLISSPCSCKYSAVSPTENDTTGNLSLPREYSVLFTFILVLQLTSANQSVKILLDIFI</sequence>
<feature type="non-terminal residue" evidence="1">
    <location>
        <position position="1"/>
    </location>
</feature>
<keyword evidence="2" id="KW-1185">Reference proteome</keyword>
<evidence type="ECO:0000313" key="1">
    <source>
        <dbReference type="EMBL" id="MCI39485.1"/>
    </source>
</evidence>
<proteinExistence type="predicted"/>
<reference evidence="1 2" key="1">
    <citation type="journal article" date="2018" name="Front. Plant Sci.">
        <title>Red Clover (Trifolium pratense) and Zigzag Clover (T. medium) - A Picture of Genomic Similarities and Differences.</title>
        <authorList>
            <person name="Dluhosova J."/>
            <person name="Istvanek J."/>
            <person name="Nedelnik J."/>
            <person name="Repkova J."/>
        </authorList>
    </citation>
    <scope>NUCLEOTIDE SEQUENCE [LARGE SCALE GENOMIC DNA]</scope>
    <source>
        <strain evidence="2">cv. 10/8</strain>
        <tissue evidence="1">Leaf</tissue>
    </source>
</reference>
<dbReference type="AlphaFoldDB" id="A0A392RV53"/>
<organism evidence="1 2">
    <name type="scientific">Trifolium medium</name>
    <dbReference type="NCBI Taxonomy" id="97028"/>
    <lineage>
        <taxon>Eukaryota</taxon>
        <taxon>Viridiplantae</taxon>
        <taxon>Streptophyta</taxon>
        <taxon>Embryophyta</taxon>
        <taxon>Tracheophyta</taxon>
        <taxon>Spermatophyta</taxon>
        <taxon>Magnoliopsida</taxon>
        <taxon>eudicotyledons</taxon>
        <taxon>Gunneridae</taxon>
        <taxon>Pentapetalae</taxon>
        <taxon>rosids</taxon>
        <taxon>fabids</taxon>
        <taxon>Fabales</taxon>
        <taxon>Fabaceae</taxon>
        <taxon>Papilionoideae</taxon>
        <taxon>50 kb inversion clade</taxon>
        <taxon>NPAAA clade</taxon>
        <taxon>Hologalegina</taxon>
        <taxon>IRL clade</taxon>
        <taxon>Trifolieae</taxon>
        <taxon>Trifolium</taxon>
    </lineage>
</organism>
<dbReference type="EMBL" id="LXQA010267911">
    <property type="protein sequence ID" value="MCI39485.1"/>
    <property type="molecule type" value="Genomic_DNA"/>
</dbReference>
<dbReference type="Proteomes" id="UP000265520">
    <property type="component" value="Unassembled WGS sequence"/>
</dbReference>
<protein>
    <submittedName>
        <fullName evidence="1">Uncharacterized protein</fullName>
    </submittedName>
</protein>
<name>A0A392RV53_9FABA</name>
<accession>A0A392RV53</accession>